<name>A0ABT7P8L0_MYCIT</name>
<dbReference type="EMBL" id="JASZZX010000042">
    <property type="protein sequence ID" value="MDM3929630.1"/>
    <property type="molecule type" value="Genomic_DNA"/>
</dbReference>
<sequence length="62" mass="7181">MDQAGDRTGRQQEFDDWQGPILQVKWIRQCQEWVAVALQVLERSRQPRKRIGTGFHGDASSI</sequence>
<comment type="caution">
    <text evidence="1">The sequence shown here is derived from an EMBL/GenBank/DDBJ whole genome shotgun (WGS) entry which is preliminary data.</text>
</comment>
<proteinExistence type="predicted"/>
<dbReference type="RefSeq" id="WP_142383085.1">
    <property type="nucleotide sequence ID" value="NZ_CP015267.1"/>
</dbReference>
<reference evidence="1" key="1">
    <citation type="submission" date="2023-06" db="EMBL/GenBank/DDBJ databases">
        <title>Itaconate inhibition of nontuberculous mycobacteria.</title>
        <authorList>
            <person name="Breen P."/>
            <person name="Zimbric M."/>
            <person name="Caverly L."/>
        </authorList>
    </citation>
    <scope>NUCLEOTIDE SEQUENCE</scope>
    <source>
        <strain evidence="1">FLAC1071</strain>
    </source>
</reference>
<protein>
    <submittedName>
        <fullName evidence="1">Uncharacterized protein</fullName>
    </submittedName>
</protein>
<accession>A0ABT7P8L0</accession>
<evidence type="ECO:0000313" key="2">
    <source>
        <dbReference type="Proteomes" id="UP001529272"/>
    </source>
</evidence>
<organism evidence="1 2">
    <name type="scientific">Mycobacterium intracellulare subsp. chimaera</name>
    <dbReference type="NCBI Taxonomy" id="222805"/>
    <lineage>
        <taxon>Bacteria</taxon>
        <taxon>Bacillati</taxon>
        <taxon>Actinomycetota</taxon>
        <taxon>Actinomycetes</taxon>
        <taxon>Mycobacteriales</taxon>
        <taxon>Mycobacteriaceae</taxon>
        <taxon>Mycobacterium</taxon>
        <taxon>Mycobacterium avium complex (MAC)</taxon>
    </lineage>
</organism>
<evidence type="ECO:0000313" key="1">
    <source>
        <dbReference type="EMBL" id="MDM3929630.1"/>
    </source>
</evidence>
<reference evidence="1" key="2">
    <citation type="submission" date="2023-06" db="EMBL/GenBank/DDBJ databases">
        <authorList>
            <person name="Spilker T."/>
        </authorList>
    </citation>
    <scope>NUCLEOTIDE SEQUENCE</scope>
    <source>
        <strain evidence="1">FLAC1071</strain>
    </source>
</reference>
<keyword evidence="2" id="KW-1185">Reference proteome</keyword>
<gene>
    <name evidence="1" type="ORF">QRB35_27000</name>
</gene>
<dbReference type="Proteomes" id="UP001529272">
    <property type="component" value="Unassembled WGS sequence"/>
</dbReference>